<gene>
    <name evidence="2" type="ordered locus">SERP0913</name>
</gene>
<dbReference type="EMBL" id="CP000029">
    <property type="protein sequence ID" value="AAW54288.1"/>
    <property type="molecule type" value="Genomic_DNA"/>
</dbReference>
<keyword evidence="1" id="KW-1133">Transmembrane helix</keyword>
<sequence>MVSNLLDFKIEFNNIFGFVMIIIGVLIVIIQECLEITERI</sequence>
<evidence type="ECO:0000313" key="3">
    <source>
        <dbReference type="Proteomes" id="UP000000531"/>
    </source>
</evidence>
<evidence type="ECO:0000256" key="1">
    <source>
        <dbReference type="SAM" id="Phobius"/>
    </source>
</evidence>
<dbReference type="STRING" id="176279.SERP0913"/>
<keyword evidence="3" id="KW-1185">Reference proteome</keyword>
<accession>Q5HPJ8</accession>
<name>Q5HPJ8_STAEQ</name>
<dbReference type="HOGENOM" id="CLU_3296833_0_0_9"/>
<dbReference type="Proteomes" id="UP000000531">
    <property type="component" value="Chromosome"/>
</dbReference>
<dbReference type="AlphaFoldDB" id="Q5HPJ8"/>
<protein>
    <submittedName>
        <fullName evidence="2">Uncharacterized protein</fullName>
    </submittedName>
</protein>
<reference evidence="2 3" key="1">
    <citation type="journal article" date="2005" name="J. Bacteriol.">
        <title>Insights on evolution of virulence and resistance from the complete genome analysis of an early methicillin-resistant Staphylococcus aureus strain and a biofilm-producing methicillin-resistant Staphylococcus epidermidis strain.</title>
        <authorList>
            <person name="Gill S.R."/>
            <person name="Fouts D.E."/>
            <person name="Archer G.L."/>
            <person name="Mongodin E.F."/>
            <person name="Deboy R.T."/>
            <person name="Ravel J."/>
            <person name="Paulsen I.T."/>
            <person name="Kolonay J.F."/>
            <person name="Brinkac L."/>
            <person name="Beanan M."/>
            <person name="Dodson R.J."/>
            <person name="Daugherty S.C."/>
            <person name="Madupu R."/>
            <person name="Angiuoli S.V."/>
            <person name="Durkin A.S."/>
            <person name="Haft D.H."/>
            <person name="Vamathevan J."/>
            <person name="Khouri H."/>
            <person name="Utterback T."/>
            <person name="Lee C."/>
            <person name="Dimitrov G."/>
            <person name="Jiang L."/>
            <person name="Qin H."/>
            <person name="Weidman J."/>
            <person name="Tran K."/>
            <person name="Kang K."/>
            <person name="Hance I.R."/>
            <person name="Nelson K.E."/>
            <person name="Fraser C.M."/>
        </authorList>
    </citation>
    <scope>NUCLEOTIDE SEQUENCE [LARGE SCALE GENOMIC DNA]</scope>
    <source>
        <strain evidence="3">ATCC 35984 / RP62A</strain>
    </source>
</reference>
<evidence type="ECO:0000313" key="2">
    <source>
        <dbReference type="EMBL" id="AAW54288.1"/>
    </source>
</evidence>
<dbReference type="KEGG" id="ser:SERP0913"/>
<keyword evidence="1" id="KW-0812">Transmembrane</keyword>
<proteinExistence type="predicted"/>
<organism evidence="2 3">
    <name type="scientific">Staphylococcus epidermidis (strain ATCC 35984 / DSM 28319 / BCRC 17069 / CCUG 31568 / BM 3577 / RP62A)</name>
    <dbReference type="NCBI Taxonomy" id="176279"/>
    <lineage>
        <taxon>Bacteria</taxon>
        <taxon>Bacillati</taxon>
        <taxon>Bacillota</taxon>
        <taxon>Bacilli</taxon>
        <taxon>Bacillales</taxon>
        <taxon>Staphylococcaceae</taxon>
        <taxon>Staphylococcus</taxon>
    </lineage>
</organism>
<feature type="transmembrane region" description="Helical" evidence="1">
    <location>
        <begin position="12"/>
        <end position="30"/>
    </location>
</feature>
<keyword evidence="1" id="KW-0472">Membrane</keyword>